<gene>
    <name evidence="1" type="ORF">PROFUN_14440</name>
</gene>
<evidence type="ECO:0000313" key="1">
    <source>
        <dbReference type="EMBL" id="PRP77383.1"/>
    </source>
</evidence>
<keyword evidence="2" id="KW-1185">Reference proteome</keyword>
<accession>A0A2P6N0B2</accession>
<reference evidence="1 2" key="1">
    <citation type="journal article" date="2018" name="Genome Biol. Evol.">
        <title>Multiple Roots of Fruiting Body Formation in Amoebozoa.</title>
        <authorList>
            <person name="Hillmann F."/>
            <person name="Forbes G."/>
            <person name="Novohradska S."/>
            <person name="Ferling I."/>
            <person name="Riege K."/>
            <person name="Groth M."/>
            <person name="Westermann M."/>
            <person name="Marz M."/>
            <person name="Spaller T."/>
            <person name="Winckler T."/>
            <person name="Schaap P."/>
            <person name="Glockner G."/>
        </authorList>
    </citation>
    <scope>NUCLEOTIDE SEQUENCE [LARGE SCALE GENOMIC DNA]</scope>
    <source>
        <strain evidence="1 2">Jena</strain>
    </source>
</reference>
<protein>
    <submittedName>
        <fullName evidence="1">Uncharacterized protein</fullName>
    </submittedName>
</protein>
<dbReference type="InParanoid" id="A0A2P6N0B2"/>
<name>A0A2P6N0B2_9EUKA</name>
<organism evidence="1 2">
    <name type="scientific">Planoprotostelium fungivorum</name>
    <dbReference type="NCBI Taxonomy" id="1890364"/>
    <lineage>
        <taxon>Eukaryota</taxon>
        <taxon>Amoebozoa</taxon>
        <taxon>Evosea</taxon>
        <taxon>Variosea</taxon>
        <taxon>Cavosteliida</taxon>
        <taxon>Cavosteliaceae</taxon>
        <taxon>Planoprotostelium</taxon>
    </lineage>
</organism>
<comment type="caution">
    <text evidence="1">The sequence shown here is derived from an EMBL/GenBank/DDBJ whole genome shotgun (WGS) entry which is preliminary data.</text>
</comment>
<dbReference type="EMBL" id="MDYQ01000268">
    <property type="protein sequence ID" value="PRP77383.1"/>
    <property type="molecule type" value="Genomic_DNA"/>
</dbReference>
<proteinExistence type="predicted"/>
<dbReference type="AlphaFoldDB" id="A0A2P6N0B2"/>
<sequence length="80" mass="9022">MDSIIYYLSTGIQLRGNSSLQRGCYFTTELQSQVRGKNGSFVCSDTTQSEISVINFPAIGELSLYNQFMNLLLHEKKKHA</sequence>
<dbReference type="Proteomes" id="UP000241769">
    <property type="component" value="Unassembled WGS sequence"/>
</dbReference>
<evidence type="ECO:0000313" key="2">
    <source>
        <dbReference type="Proteomes" id="UP000241769"/>
    </source>
</evidence>